<dbReference type="Proteomes" id="UP000606921">
    <property type="component" value="Unassembled WGS sequence"/>
</dbReference>
<dbReference type="Gene3D" id="3.40.980.10">
    <property type="entry name" value="MoaB/Mog-like domain"/>
    <property type="match status" value="1"/>
</dbReference>
<keyword evidence="3" id="KW-0808">Transferase</keyword>
<proteinExistence type="predicted"/>
<evidence type="ECO:0000256" key="1">
    <source>
        <dbReference type="ARBA" id="ARBA00022842"/>
    </source>
</evidence>
<gene>
    <name evidence="3" type="ORF">REJC140_03901</name>
</gene>
<protein>
    <submittedName>
        <fullName evidence="3">4-diphosphocytidyl-2C-methyl-D-erythritol kinase</fullName>
    </submittedName>
</protein>
<feature type="domain" description="MobA-like NTP transferase" evidence="2">
    <location>
        <begin position="346"/>
        <end position="509"/>
    </location>
</feature>
<keyword evidence="4" id="KW-1185">Reference proteome</keyword>
<dbReference type="CDD" id="cd04182">
    <property type="entry name" value="GT_2_like_f"/>
    <property type="match status" value="1"/>
</dbReference>
<dbReference type="InterPro" id="IPR029044">
    <property type="entry name" value="Nucleotide-diphossugar_trans"/>
</dbReference>
<dbReference type="EMBL" id="CABFWF030000013">
    <property type="protein sequence ID" value="CAD7044985.1"/>
    <property type="molecule type" value="Genomic_DNA"/>
</dbReference>
<dbReference type="PANTHER" id="PTHR43777:SF1">
    <property type="entry name" value="MOLYBDENUM COFACTOR CYTIDYLYLTRANSFERASE"/>
    <property type="match status" value="1"/>
</dbReference>
<dbReference type="Pfam" id="PF12804">
    <property type="entry name" value="NTP_transf_3"/>
    <property type="match status" value="1"/>
</dbReference>
<keyword evidence="1" id="KW-0460">Magnesium</keyword>
<dbReference type="RefSeq" id="WP_142520615.1">
    <property type="nucleotide sequence ID" value="NZ_CABFWF030000013.1"/>
</dbReference>
<dbReference type="InterPro" id="IPR025877">
    <property type="entry name" value="MobA-like_NTP_Trfase"/>
</dbReference>
<dbReference type="PANTHER" id="PTHR43777">
    <property type="entry name" value="MOLYBDENUM COFACTOR CYTIDYLYLTRANSFERASE"/>
    <property type="match status" value="1"/>
</dbReference>
<dbReference type="PIRSF" id="PIRSF036626">
    <property type="entry name" value="MPTBd_MobAlike"/>
    <property type="match status" value="1"/>
</dbReference>
<comment type="caution">
    <text evidence="3">The sequence shown here is derived from an EMBL/GenBank/DDBJ whole genome shotgun (WGS) entry which is preliminary data.</text>
</comment>
<keyword evidence="3" id="KW-0418">Kinase</keyword>
<dbReference type="SUPFAM" id="SSF53218">
    <property type="entry name" value="Molybdenum cofactor biosynthesis proteins"/>
    <property type="match status" value="1"/>
</dbReference>
<dbReference type="InterPro" id="IPR012184">
    <property type="entry name" value="Bifunc_Mopterin-bd"/>
</dbReference>
<name>A0ABM8PRS2_9HYPH</name>
<dbReference type="SUPFAM" id="SSF53448">
    <property type="entry name" value="Nucleotide-diphospho-sugar transferases"/>
    <property type="match status" value="1"/>
</dbReference>
<evidence type="ECO:0000313" key="4">
    <source>
        <dbReference type="Proteomes" id="UP000606921"/>
    </source>
</evidence>
<dbReference type="GO" id="GO:0016301">
    <property type="term" value="F:kinase activity"/>
    <property type="evidence" value="ECO:0007669"/>
    <property type="project" value="UniProtKB-KW"/>
</dbReference>
<sequence>MRFSRLPPSDAEGCILAHSIRLSIGKLPKGRILTGQDIEALAATGVTEITAVRLDPGDLLEDEAASAISAAFLPGAFRLSAAATGRVNVHSTVNGLFTVDRDLVDALNGIDPAITLATLADYVAVRAGDMIATVKIIPLAVSGAKVAEAVKLLGQVPAFSVEPFTAHRVTLVATELPSLKTSVMEKTARLLERRLAASGSHLDREIRVPHDEARLATELKDLVEGDAPGLIVIFGASAVADPEDVIPAAIRAAGGHVERVGMPVDPGNLLVLGRIGSIPVIGAPGCARSPKENGFDWVLNRILAGEQPSGRDISRMGVGGLLGEIPERPRPRETASAQAGTISIGALLLAAGQSRRMGGSGSHKLLSTFEGEPLVRRSAKRLLAAGLAPVVAVTGHRRGDIEAAFDELALTVVFNPDYESGMASSLQAGLSLPALNRCDGVVVMLADMPAVTADHLRRMMAAFRKAGGQAVVRAVHEGKRGNPVILPKSTFPDVQSLRGDVGARAVIENCGLPTVDVEIGAAAHVDVDTVEAVIAAGGHLEAKGDG</sequence>
<evidence type="ECO:0000313" key="3">
    <source>
        <dbReference type="EMBL" id="CAD7044985.1"/>
    </source>
</evidence>
<dbReference type="CDD" id="cd03522">
    <property type="entry name" value="MoeA_like"/>
    <property type="match status" value="1"/>
</dbReference>
<dbReference type="Gene3D" id="3.90.550.10">
    <property type="entry name" value="Spore Coat Polysaccharide Biosynthesis Protein SpsA, Chain A"/>
    <property type="match status" value="1"/>
</dbReference>
<dbReference type="InterPro" id="IPR036425">
    <property type="entry name" value="MoaB/Mog-like_dom_sf"/>
</dbReference>
<reference evidence="3 4" key="1">
    <citation type="submission" date="2020-11" db="EMBL/GenBank/DDBJ databases">
        <authorList>
            <person name="Lassalle F."/>
        </authorList>
    </citation>
    <scope>NUCLEOTIDE SEQUENCE [LARGE SCALE GENOMIC DNA]</scope>
    <source>
        <strain evidence="3 4">JC140</strain>
    </source>
</reference>
<organism evidence="3 4">
    <name type="scientific">Pseudorhizobium endolithicum</name>
    <dbReference type="NCBI Taxonomy" id="1191678"/>
    <lineage>
        <taxon>Bacteria</taxon>
        <taxon>Pseudomonadati</taxon>
        <taxon>Pseudomonadota</taxon>
        <taxon>Alphaproteobacteria</taxon>
        <taxon>Hyphomicrobiales</taxon>
        <taxon>Rhizobiaceae</taxon>
        <taxon>Rhizobium/Agrobacterium group</taxon>
        <taxon>Pseudorhizobium</taxon>
    </lineage>
</organism>
<accession>A0ABM8PRS2</accession>
<evidence type="ECO:0000259" key="2">
    <source>
        <dbReference type="Pfam" id="PF12804"/>
    </source>
</evidence>